<name>A0ABP9DKP0_9BACT</name>
<evidence type="ECO:0000313" key="2">
    <source>
        <dbReference type="EMBL" id="GAA4850354.1"/>
    </source>
</evidence>
<accession>A0ABP9DKP0</accession>
<dbReference type="InterPro" id="IPR036116">
    <property type="entry name" value="FN3_sf"/>
</dbReference>
<feature type="chain" id="PRO_5046930109" description="Gliding motility-associated C-terminal domain-containing protein" evidence="1">
    <location>
        <begin position="27"/>
        <end position="931"/>
    </location>
</feature>
<keyword evidence="1" id="KW-0732">Signal</keyword>
<dbReference type="Pfam" id="PF13585">
    <property type="entry name" value="CHU_C"/>
    <property type="match status" value="1"/>
</dbReference>
<organism evidence="2 3">
    <name type="scientific">Algivirga pacifica</name>
    <dbReference type="NCBI Taxonomy" id="1162670"/>
    <lineage>
        <taxon>Bacteria</taxon>
        <taxon>Pseudomonadati</taxon>
        <taxon>Bacteroidota</taxon>
        <taxon>Cytophagia</taxon>
        <taxon>Cytophagales</taxon>
        <taxon>Flammeovirgaceae</taxon>
        <taxon>Algivirga</taxon>
    </lineage>
</organism>
<dbReference type="RefSeq" id="WP_345374862.1">
    <property type="nucleotide sequence ID" value="NZ_BAABJX010000064.1"/>
</dbReference>
<dbReference type="EMBL" id="BAABJX010000064">
    <property type="protein sequence ID" value="GAA4850354.1"/>
    <property type="molecule type" value="Genomic_DNA"/>
</dbReference>
<evidence type="ECO:0000313" key="3">
    <source>
        <dbReference type="Proteomes" id="UP001500298"/>
    </source>
</evidence>
<dbReference type="InterPro" id="IPR026341">
    <property type="entry name" value="T9SS_type_B"/>
</dbReference>
<feature type="signal peptide" evidence="1">
    <location>
        <begin position="1"/>
        <end position="26"/>
    </location>
</feature>
<protein>
    <recommendedName>
        <fullName evidence="4">Gliding motility-associated C-terminal domain-containing protein</fullName>
    </recommendedName>
</protein>
<dbReference type="Gene3D" id="2.60.40.4070">
    <property type="match status" value="1"/>
</dbReference>
<reference evidence="3" key="1">
    <citation type="journal article" date="2019" name="Int. J. Syst. Evol. Microbiol.">
        <title>The Global Catalogue of Microorganisms (GCM) 10K type strain sequencing project: providing services to taxonomists for standard genome sequencing and annotation.</title>
        <authorList>
            <consortium name="The Broad Institute Genomics Platform"/>
            <consortium name="The Broad Institute Genome Sequencing Center for Infectious Disease"/>
            <person name="Wu L."/>
            <person name="Ma J."/>
        </authorList>
    </citation>
    <scope>NUCLEOTIDE SEQUENCE [LARGE SCALE GENOMIC DNA]</scope>
    <source>
        <strain evidence="3">JCM 18326</strain>
    </source>
</reference>
<sequence>MTLQKTYICMGIILGLCLGISSNALATHIRAGDLTIRRLNNNSLTYRITVVLYRDITGVPAGDGLIDFGDGTDNELVSSRSLGRTEDQLTEILLYQVDHIFASAGTYKISYFEKNRNPTVRNIEAPSDTPFFIESEFLINPALGLNSSPILLIPPVLQARIGQKYTINAGAYDAEGDSLSYRLTICKQGRDVPVQNYRFPDDPNETWTKEKEDCTQPGEFYIDPATGDLVWDAPNEVGEYNVAFFVDEWREGIRIGSVNRDMQIIVKDVLNLRPILTLPDDICIVAGETLTGTILAEDQIERICATGDRMPTLDLLTLTLINNIPFSTPSNAPNFTITGLQPPVGKEEGIFSWATTCNDIREQPYQFTFQVVDNPRPENPTENAKMQLGDMKTWSVRVVGPPPQNLTAIANESNNTISLNWDDYICGNVNSIEIYRKVGSFDLQMMCETGVPDYAGYEKVGSVEAGVTSFVDTTVEKGANYCYRIYATFALPEGGESMASNEACAFLPATLYMTNVSVTKTDETDGEIEVSWITPSDDTLPSPVTYKLFRAEGLFGKQNVQEISKTFTVAENSYVDKGLNTLRQRYHYWVEIYTGGTLLDSARIASQVSLGASSNLDEIRLEWEAHVPWSITSMDYPEHEVYRKEQGESDDLFTLIGTAQASQFGLQYVDKSTESNPLIFGQNYTYKVLTRGTYEYDPLPAPLENFSQELTTSLLDTIPPCPPILTLARTACESLVANEIDPKDDCIQNYSNNLTWEDATDAECENDIIAYYVYYSEQIAEEKADFNRIDTVLVRNYEHINLPSLAGSYAVTAVDESGNESALSNIESQDNECTYFELPTAFTPNEDGINDTLIPFRCPRFVKSVTFEVFNRWGESVFKTDSNINIEWDGRDKNGELVSPGTYYYNAEVIFYRLNPEDASESFTGWIQVIR</sequence>
<keyword evidence="3" id="KW-1185">Reference proteome</keyword>
<comment type="caution">
    <text evidence="2">The sequence shown here is derived from an EMBL/GenBank/DDBJ whole genome shotgun (WGS) entry which is preliminary data.</text>
</comment>
<evidence type="ECO:0000256" key="1">
    <source>
        <dbReference type="SAM" id="SignalP"/>
    </source>
</evidence>
<gene>
    <name evidence="2" type="ORF">GCM10023331_38750</name>
</gene>
<dbReference type="Gene3D" id="2.60.40.10">
    <property type="entry name" value="Immunoglobulins"/>
    <property type="match status" value="3"/>
</dbReference>
<dbReference type="NCBIfam" id="TIGR04131">
    <property type="entry name" value="Bac_Flav_CTERM"/>
    <property type="match status" value="1"/>
</dbReference>
<proteinExistence type="predicted"/>
<dbReference type="InterPro" id="IPR013783">
    <property type="entry name" value="Ig-like_fold"/>
</dbReference>
<dbReference type="SUPFAM" id="SSF49265">
    <property type="entry name" value="Fibronectin type III"/>
    <property type="match status" value="1"/>
</dbReference>
<dbReference type="Proteomes" id="UP001500298">
    <property type="component" value="Unassembled WGS sequence"/>
</dbReference>
<evidence type="ECO:0008006" key="4">
    <source>
        <dbReference type="Google" id="ProtNLM"/>
    </source>
</evidence>